<dbReference type="CDD" id="cd14688">
    <property type="entry name" value="bZIP_YAP"/>
    <property type="match status" value="1"/>
</dbReference>
<accession>A0AAN6EUV1</accession>
<dbReference type="AlphaFoldDB" id="A0AAN6EUV1"/>
<proteinExistence type="predicted"/>
<name>A0AAN6EUV1_EXODE</name>
<reference evidence="1" key="1">
    <citation type="submission" date="2023-01" db="EMBL/GenBank/DDBJ databases">
        <title>Exophiala dermititidis isolated from Cystic Fibrosis Patient.</title>
        <authorList>
            <person name="Kurbessoian T."/>
            <person name="Crocker A."/>
            <person name="Murante D."/>
            <person name="Hogan D.A."/>
            <person name="Stajich J.E."/>
        </authorList>
    </citation>
    <scope>NUCLEOTIDE SEQUENCE</scope>
    <source>
        <strain evidence="1">Ex8</strain>
    </source>
</reference>
<dbReference type="InterPro" id="IPR021833">
    <property type="entry name" value="DUF3425"/>
</dbReference>
<protein>
    <recommendedName>
        <fullName evidence="3">BZIP domain-containing protein</fullName>
    </recommendedName>
</protein>
<evidence type="ECO:0000313" key="1">
    <source>
        <dbReference type="EMBL" id="KAJ8990237.1"/>
    </source>
</evidence>
<dbReference type="EMBL" id="JAJGCB010000011">
    <property type="protein sequence ID" value="KAJ8990237.1"/>
    <property type="molecule type" value="Genomic_DNA"/>
</dbReference>
<evidence type="ECO:0000313" key="2">
    <source>
        <dbReference type="Proteomes" id="UP001161757"/>
    </source>
</evidence>
<dbReference type="Proteomes" id="UP001161757">
    <property type="component" value="Unassembled WGS sequence"/>
</dbReference>
<sequence length="304" mass="34121">MASIICPHQARPQSQIPLEKMPQLAEAVDPGDDWTGVTDPAARRRIQNRLNVRAYRKRRARETQTNRLNSCPRPATKETELGIPCWAEDQQAVVHVPEGRASTLRNFRSALIPSSTTPHAGSSSRIILPLSADHLIPLLQYNALRGLLANRQLLLPLQPSAAPSECASAALHVLPDVQEVPSGVLPLSLYPTTLQRTIPHEDWVDLIPHPVLRDNVLKALGTFDEDELWSDTIGGLFEGFPASEIERRGVVIWSPPWHIGGWEVTEGFWHKWGWLLKGCTEILEGTNRWRRQRGKDDLVWEVSD</sequence>
<dbReference type="PANTHER" id="PTHR38116:SF1">
    <property type="entry name" value="BZIP DOMAIN-CONTAINING PROTEIN"/>
    <property type="match status" value="1"/>
</dbReference>
<gene>
    <name evidence="1" type="ORF">HRR80_005724</name>
</gene>
<dbReference type="Pfam" id="PF11905">
    <property type="entry name" value="DUF3425"/>
    <property type="match status" value="1"/>
</dbReference>
<evidence type="ECO:0008006" key="3">
    <source>
        <dbReference type="Google" id="ProtNLM"/>
    </source>
</evidence>
<dbReference type="PANTHER" id="PTHR38116">
    <property type="entry name" value="CHROMOSOME 7, WHOLE GENOME SHOTGUN SEQUENCE"/>
    <property type="match status" value="1"/>
</dbReference>
<organism evidence="1 2">
    <name type="scientific">Exophiala dermatitidis</name>
    <name type="common">Black yeast-like fungus</name>
    <name type="synonym">Wangiella dermatitidis</name>
    <dbReference type="NCBI Taxonomy" id="5970"/>
    <lineage>
        <taxon>Eukaryota</taxon>
        <taxon>Fungi</taxon>
        <taxon>Dikarya</taxon>
        <taxon>Ascomycota</taxon>
        <taxon>Pezizomycotina</taxon>
        <taxon>Eurotiomycetes</taxon>
        <taxon>Chaetothyriomycetidae</taxon>
        <taxon>Chaetothyriales</taxon>
        <taxon>Herpotrichiellaceae</taxon>
        <taxon>Exophiala</taxon>
    </lineage>
</organism>
<comment type="caution">
    <text evidence="1">The sequence shown here is derived from an EMBL/GenBank/DDBJ whole genome shotgun (WGS) entry which is preliminary data.</text>
</comment>